<sequence>MRVETRSFKTTLDLRLVPVTFLVTTIVLLLAVLSVSYSVEAKKISVNDPLWYFTEWNWHVDPAGSFAEAVNPGSYFKLTVKDVTNISLLLDFSNIAYPKQNLVSVFWSIDGRTSNNATLPTAGSPLKLYSNAQPGTHTVFFWFNSRNSWNSWTPWEFVRITGLQVNDAASLIATTLRPNRLLHYGDSISEGWINVCVPTSNDARIYCDSAADSWVTHLSAALDAELSMVAWAGQGYTKGGNGDSPLLWTANGNANNNAWTWIDSKYKRSFTKCPNIVTNNHGTNDMNNKTYISKAVAGWLNDFQTVCPKTKIVMIPPFGGFVKTEIEAGVKIYTAKAGTTKSALIHVLSLNSVSKEGISGGGGSIYSPDGIHPNVLKDAQLGAIVSAAISSLRLL</sequence>
<evidence type="ECO:0000313" key="3">
    <source>
        <dbReference type="Proteomes" id="UP000241769"/>
    </source>
</evidence>
<keyword evidence="3" id="KW-1185">Reference proteome</keyword>
<keyword evidence="1" id="KW-0472">Membrane</keyword>
<dbReference type="EMBL" id="MDYQ01000003">
    <property type="protein sequence ID" value="PRP89460.1"/>
    <property type="molecule type" value="Genomic_DNA"/>
</dbReference>
<evidence type="ECO:0000313" key="2">
    <source>
        <dbReference type="EMBL" id="PRP89460.1"/>
    </source>
</evidence>
<dbReference type="InParanoid" id="A0A2P6NZT0"/>
<dbReference type="Gene3D" id="3.40.50.1110">
    <property type="entry name" value="SGNH hydrolase"/>
    <property type="match status" value="1"/>
</dbReference>
<dbReference type="InterPro" id="IPR036514">
    <property type="entry name" value="SGNH_hydro_sf"/>
</dbReference>
<proteinExistence type="predicted"/>
<feature type="transmembrane region" description="Helical" evidence="1">
    <location>
        <begin position="12"/>
        <end position="37"/>
    </location>
</feature>
<reference evidence="2 3" key="1">
    <citation type="journal article" date="2018" name="Genome Biol. Evol.">
        <title>Multiple Roots of Fruiting Body Formation in Amoebozoa.</title>
        <authorList>
            <person name="Hillmann F."/>
            <person name="Forbes G."/>
            <person name="Novohradska S."/>
            <person name="Ferling I."/>
            <person name="Riege K."/>
            <person name="Groth M."/>
            <person name="Westermann M."/>
            <person name="Marz M."/>
            <person name="Spaller T."/>
            <person name="Winckler T."/>
            <person name="Schaap P."/>
            <person name="Glockner G."/>
        </authorList>
    </citation>
    <scope>NUCLEOTIDE SEQUENCE [LARGE SCALE GENOMIC DNA]</scope>
    <source>
        <strain evidence="2 3">Jena</strain>
    </source>
</reference>
<dbReference type="AlphaFoldDB" id="A0A2P6NZT0"/>
<evidence type="ECO:0000256" key="1">
    <source>
        <dbReference type="SAM" id="Phobius"/>
    </source>
</evidence>
<organism evidence="2 3">
    <name type="scientific">Planoprotostelium fungivorum</name>
    <dbReference type="NCBI Taxonomy" id="1890364"/>
    <lineage>
        <taxon>Eukaryota</taxon>
        <taxon>Amoebozoa</taxon>
        <taxon>Evosea</taxon>
        <taxon>Variosea</taxon>
        <taxon>Cavosteliida</taxon>
        <taxon>Cavosteliaceae</taxon>
        <taxon>Planoprotostelium</taxon>
    </lineage>
</organism>
<keyword evidence="1" id="KW-0812">Transmembrane</keyword>
<accession>A0A2P6NZT0</accession>
<comment type="caution">
    <text evidence="2">The sequence shown here is derived from an EMBL/GenBank/DDBJ whole genome shotgun (WGS) entry which is preliminary data.</text>
</comment>
<protein>
    <submittedName>
        <fullName evidence="2">Uncharacterized protein</fullName>
    </submittedName>
</protein>
<dbReference type="Proteomes" id="UP000241769">
    <property type="component" value="Unassembled WGS sequence"/>
</dbReference>
<gene>
    <name evidence="2" type="ORF">PROFUN_01323</name>
</gene>
<keyword evidence="1" id="KW-1133">Transmembrane helix</keyword>
<name>A0A2P6NZT0_9EUKA</name>
<dbReference type="SUPFAM" id="SSF52266">
    <property type="entry name" value="SGNH hydrolase"/>
    <property type="match status" value="1"/>
</dbReference>